<dbReference type="Pfam" id="PF02771">
    <property type="entry name" value="Acyl-CoA_dh_N"/>
    <property type="match status" value="1"/>
</dbReference>
<evidence type="ECO:0000256" key="2">
    <source>
        <dbReference type="ARBA" id="ARBA00009347"/>
    </source>
</evidence>
<protein>
    <submittedName>
        <fullName evidence="10">Acyl-CoA dehydrogenase family protein</fullName>
        <ecNumber evidence="10">1.-.-.-</ecNumber>
    </submittedName>
</protein>
<dbReference type="FunFam" id="2.40.110.10:FF:000002">
    <property type="entry name" value="Acyl-CoA dehydrogenase fadE12"/>
    <property type="match status" value="1"/>
</dbReference>
<comment type="similarity">
    <text evidence="2 6">Belongs to the acyl-CoA dehydrogenase family.</text>
</comment>
<dbReference type="RefSeq" id="WP_372388855.1">
    <property type="nucleotide sequence ID" value="NZ_JBGNYA010000001.1"/>
</dbReference>
<feature type="domain" description="Acyl-CoA dehydrogenase/oxidase N-terminal" evidence="9">
    <location>
        <begin position="13"/>
        <end position="123"/>
    </location>
</feature>
<evidence type="ECO:0000256" key="3">
    <source>
        <dbReference type="ARBA" id="ARBA00022630"/>
    </source>
</evidence>
<dbReference type="AlphaFoldDB" id="A0ABD5MAM5"/>
<organism evidence="10 11">
    <name type="scientific">Halobellus rubicundus</name>
    <dbReference type="NCBI Taxonomy" id="2996466"/>
    <lineage>
        <taxon>Archaea</taxon>
        <taxon>Methanobacteriati</taxon>
        <taxon>Methanobacteriota</taxon>
        <taxon>Stenosarchaea group</taxon>
        <taxon>Halobacteria</taxon>
        <taxon>Halobacteriales</taxon>
        <taxon>Haloferacaceae</taxon>
        <taxon>Halobellus</taxon>
    </lineage>
</organism>
<dbReference type="Gene3D" id="1.10.540.10">
    <property type="entry name" value="Acyl-CoA dehydrogenase/oxidase, N-terminal domain"/>
    <property type="match status" value="1"/>
</dbReference>
<dbReference type="SUPFAM" id="SSF56645">
    <property type="entry name" value="Acyl-CoA dehydrogenase NM domain-like"/>
    <property type="match status" value="1"/>
</dbReference>
<proteinExistence type="inferred from homology"/>
<evidence type="ECO:0000313" key="11">
    <source>
        <dbReference type="Proteomes" id="UP001570511"/>
    </source>
</evidence>
<dbReference type="Pfam" id="PF00441">
    <property type="entry name" value="Acyl-CoA_dh_1"/>
    <property type="match status" value="1"/>
</dbReference>
<evidence type="ECO:0000256" key="4">
    <source>
        <dbReference type="ARBA" id="ARBA00022827"/>
    </source>
</evidence>
<dbReference type="Proteomes" id="UP001570511">
    <property type="component" value="Unassembled WGS sequence"/>
</dbReference>
<evidence type="ECO:0000259" key="9">
    <source>
        <dbReference type="Pfam" id="PF02771"/>
    </source>
</evidence>
<feature type="domain" description="Acyl-CoA oxidase/dehydrogenase middle" evidence="8">
    <location>
        <begin position="128"/>
        <end position="223"/>
    </location>
</feature>
<dbReference type="InterPro" id="IPR046373">
    <property type="entry name" value="Acyl-CoA_Oxase/DH_mid-dom_sf"/>
</dbReference>
<comment type="cofactor">
    <cofactor evidence="1 6">
        <name>FAD</name>
        <dbReference type="ChEBI" id="CHEBI:57692"/>
    </cofactor>
</comment>
<name>A0ABD5MAM5_9EURY</name>
<dbReference type="Gene3D" id="1.20.140.10">
    <property type="entry name" value="Butyryl-CoA Dehydrogenase, subunit A, domain 3"/>
    <property type="match status" value="1"/>
</dbReference>
<dbReference type="InterPro" id="IPR009100">
    <property type="entry name" value="AcylCoA_DH/oxidase_NM_dom_sf"/>
</dbReference>
<dbReference type="EMBL" id="JBGNYA010000001">
    <property type="protein sequence ID" value="MFA1610960.1"/>
    <property type="molecule type" value="Genomic_DNA"/>
</dbReference>
<keyword evidence="3 6" id="KW-0285">Flavoprotein</keyword>
<sequence length="383" mass="42339">MESDILTDTVIPDEAAELKAHARSFAQEEMAPVAGDYFDSAEYPVDVVEAAHDADLVAQEIDAEYGGPGRSLAEIVATVEEFFRADAGLGLGIVSQSFGTEILQEFGSERQKEEYLRAVAEGEKRTGMAITEPDTGSDLAGMETSARLDGDEWVLNGEKYWIGNGVSGDYITVYARTEDTDDRHANHSLILVPTDAPGYEAEPIPEKMAYRASEQAHIVLDDCRVPRENLVGERGEGFRMVAEFFNSGRVRVAAHGIGLAAAAIEEAWEFVHEREEFGRHVSDFQSVQHDLAEMRMEFESARALLWQAVDHVTAGEDAERWAAMAKANATEVAAECAETAMKLHGGRALLHDERITRVYRDVRMPMTYEGVGAVQRDLIYRNF</sequence>
<dbReference type="PANTHER" id="PTHR43884">
    <property type="entry name" value="ACYL-COA DEHYDROGENASE"/>
    <property type="match status" value="1"/>
</dbReference>
<dbReference type="Gene3D" id="2.40.110.10">
    <property type="entry name" value="Butyryl-CoA Dehydrogenase, subunit A, domain 2"/>
    <property type="match status" value="1"/>
</dbReference>
<reference evidence="10 11" key="1">
    <citation type="submission" date="2024-08" db="EMBL/GenBank/DDBJ databases">
        <title>Halobellus sp. MBLA0158 whole genome sequence.</title>
        <authorList>
            <person name="Hwang C.Y."/>
            <person name="Cho E.-S."/>
            <person name="Seo M.-J."/>
        </authorList>
    </citation>
    <scope>NUCLEOTIDE SEQUENCE [LARGE SCALE GENOMIC DNA]</scope>
    <source>
        <strain evidence="10 11">MBLA0158</strain>
    </source>
</reference>
<comment type="caution">
    <text evidence="10">The sequence shown here is derived from an EMBL/GenBank/DDBJ whole genome shotgun (WGS) entry which is preliminary data.</text>
</comment>
<dbReference type="SUPFAM" id="SSF47203">
    <property type="entry name" value="Acyl-CoA dehydrogenase C-terminal domain-like"/>
    <property type="match status" value="1"/>
</dbReference>
<evidence type="ECO:0000313" key="10">
    <source>
        <dbReference type="EMBL" id="MFA1610960.1"/>
    </source>
</evidence>
<dbReference type="Pfam" id="PF02770">
    <property type="entry name" value="Acyl-CoA_dh_M"/>
    <property type="match status" value="1"/>
</dbReference>
<dbReference type="GO" id="GO:0016491">
    <property type="term" value="F:oxidoreductase activity"/>
    <property type="evidence" value="ECO:0007669"/>
    <property type="project" value="UniProtKB-KW"/>
</dbReference>
<accession>A0ABD5MAM5</accession>
<dbReference type="InterPro" id="IPR036250">
    <property type="entry name" value="AcylCo_DH-like_C"/>
</dbReference>
<evidence type="ECO:0000259" key="8">
    <source>
        <dbReference type="Pfam" id="PF02770"/>
    </source>
</evidence>
<dbReference type="InterPro" id="IPR006091">
    <property type="entry name" value="Acyl-CoA_Oxase/DH_mid-dom"/>
</dbReference>
<dbReference type="EC" id="1.-.-.-" evidence="10"/>
<dbReference type="CDD" id="cd00567">
    <property type="entry name" value="ACAD"/>
    <property type="match status" value="1"/>
</dbReference>
<dbReference type="PANTHER" id="PTHR43884:SF12">
    <property type="entry name" value="ISOVALERYL-COA DEHYDROGENASE, MITOCHONDRIAL-RELATED"/>
    <property type="match status" value="1"/>
</dbReference>
<keyword evidence="4 6" id="KW-0274">FAD</keyword>
<dbReference type="InterPro" id="IPR037069">
    <property type="entry name" value="AcylCoA_DH/ox_N_sf"/>
</dbReference>
<keyword evidence="5 6" id="KW-0560">Oxidoreductase</keyword>
<gene>
    <name evidence="10" type="ORF">OS889_08085</name>
</gene>
<dbReference type="InterPro" id="IPR009075">
    <property type="entry name" value="AcylCo_DH/oxidase_C"/>
</dbReference>
<dbReference type="PIRSF" id="PIRSF016578">
    <property type="entry name" value="HsaA"/>
    <property type="match status" value="1"/>
</dbReference>
<evidence type="ECO:0000256" key="5">
    <source>
        <dbReference type="ARBA" id="ARBA00023002"/>
    </source>
</evidence>
<keyword evidence="11" id="KW-1185">Reference proteome</keyword>
<evidence type="ECO:0000259" key="7">
    <source>
        <dbReference type="Pfam" id="PF00441"/>
    </source>
</evidence>
<feature type="domain" description="Acyl-CoA dehydrogenase/oxidase C-terminal" evidence="7">
    <location>
        <begin position="235"/>
        <end position="382"/>
    </location>
</feature>
<dbReference type="InterPro" id="IPR013786">
    <property type="entry name" value="AcylCoA_DH/ox_N"/>
</dbReference>
<evidence type="ECO:0000256" key="6">
    <source>
        <dbReference type="RuleBase" id="RU362125"/>
    </source>
</evidence>
<evidence type="ECO:0000256" key="1">
    <source>
        <dbReference type="ARBA" id="ARBA00001974"/>
    </source>
</evidence>